<proteinExistence type="predicted"/>
<gene>
    <name evidence="1" type="ORF">LCGC14_0153830</name>
</gene>
<comment type="caution">
    <text evidence="1">The sequence shown here is derived from an EMBL/GenBank/DDBJ whole genome shotgun (WGS) entry which is preliminary data.</text>
</comment>
<evidence type="ECO:0008006" key="2">
    <source>
        <dbReference type="Google" id="ProtNLM"/>
    </source>
</evidence>
<dbReference type="Gene3D" id="1.25.40.10">
    <property type="entry name" value="Tetratricopeptide repeat domain"/>
    <property type="match status" value="1"/>
</dbReference>
<dbReference type="EMBL" id="LAZR01000055">
    <property type="protein sequence ID" value="KKN97867.1"/>
    <property type="molecule type" value="Genomic_DNA"/>
</dbReference>
<protein>
    <recommendedName>
        <fullName evidence="2">Tetratricopeptide repeat-like domain-containing protein</fullName>
    </recommendedName>
</protein>
<sequence>MRVMFASILSLVLPIAAFAAGSGNTSPPKPVVKCEDGQVYEKKSKTCVDAKDSRLTPDDRYQAVRVLAYAGAYEDAQVVLAAMPEYDDRRLTYMGFTTRKMGDLSGSMTFYARAIEANPANILARSYLGQALVEQGNIPAALTELRAIRAHGGAGTWAEASLRTAISTGQTFSY</sequence>
<name>A0A0F9VDP3_9ZZZZ</name>
<reference evidence="1" key="1">
    <citation type="journal article" date="2015" name="Nature">
        <title>Complex archaea that bridge the gap between prokaryotes and eukaryotes.</title>
        <authorList>
            <person name="Spang A."/>
            <person name="Saw J.H."/>
            <person name="Jorgensen S.L."/>
            <person name="Zaremba-Niedzwiedzka K."/>
            <person name="Martijn J."/>
            <person name="Lind A.E."/>
            <person name="van Eijk R."/>
            <person name="Schleper C."/>
            <person name="Guy L."/>
            <person name="Ettema T.J."/>
        </authorList>
    </citation>
    <scope>NUCLEOTIDE SEQUENCE</scope>
</reference>
<dbReference type="Pfam" id="PF14559">
    <property type="entry name" value="TPR_19"/>
    <property type="match status" value="1"/>
</dbReference>
<dbReference type="SUPFAM" id="SSF48452">
    <property type="entry name" value="TPR-like"/>
    <property type="match status" value="1"/>
</dbReference>
<dbReference type="InterPro" id="IPR011990">
    <property type="entry name" value="TPR-like_helical_dom_sf"/>
</dbReference>
<accession>A0A0F9VDP3</accession>
<dbReference type="AlphaFoldDB" id="A0A0F9VDP3"/>
<organism evidence="1">
    <name type="scientific">marine sediment metagenome</name>
    <dbReference type="NCBI Taxonomy" id="412755"/>
    <lineage>
        <taxon>unclassified sequences</taxon>
        <taxon>metagenomes</taxon>
        <taxon>ecological metagenomes</taxon>
    </lineage>
</organism>
<evidence type="ECO:0000313" key="1">
    <source>
        <dbReference type="EMBL" id="KKN97867.1"/>
    </source>
</evidence>